<protein>
    <submittedName>
        <fullName evidence="3">Uncharacterized protein</fullName>
    </submittedName>
</protein>
<gene>
    <name evidence="3" type="ORF">BLNAU_6721</name>
</gene>
<proteinExistence type="predicted"/>
<organism evidence="3 4">
    <name type="scientific">Blattamonas nauphoetae</name>
    <dbReference type="NCBI Taxonomy" id="2049346"/>
    <lineage>
        <taxon>Eukaryota</taxon>
        <taxon>Metamonada</taxon>
        <taxon>Preaxostyla</taxon>
        <taxon>Oxymonadida</taxon>
        <taxon>Blattamonas</taxon>
    </lineage>
</organism>
<feature type="region of interest" description="Disordered" evidence="2">
    <location>
        <begin position="270"/>
        <end position="322"/>
    </location>
</feature>
<evidence type="ECO:0000256" key="1">
    <source>
        <dbReference type="SAM" id="Coils"/>
    </source>
</evidence>
<name>A0ABQ9Y3E1_9EUKA</name>
<feature type="region of interest" description="Disordered" evidence="2">
    <location>
        <begin position="96"/>
        <end position="129"/>
    </location>
</feature>
<evidence type="ECO:0000313" key="3">
    <source>
        <dbReference type="EMBL" id="KAK2958234.1"/>
    </source>
</evidence>
<feature type="coiled-coil region" evidence="1">
    <location>
        <begin position="237"/>
        <end position="267"/>
    </location>
</feature>
<dbReference type="EMBL" id="JARBJD010000039">
    <property type="protein sequence ID" value="KAK2958234.1"/>
    <property type="molecule type" value="Genomic_DNA"/>
</dbReference>
<keyword evidence="4" id="KW-1185">Reference proteome</keyword>
<accession>A0ABQ9Y3E1</accession>
<dbReference type="Proteomes" id="UP001281761">
    <property type="component" value="Unassembled WGS sequence"/>
</dbReference>
<sequence length="501" mass="55665">MSTERSGFWWNGTDLNYQYLSKENRDNLAKLAVDAHDFYTKYVQSNKIDILTNDVAEALETTDDYAQDFAQRTIDYFALTWATTHIKTPEVVPVVKTPPQQHPVKEDPKELPQLPAPISEQATPPPPVEPEKKVVLVPPFVVPNPTPVIVSPPLQIAKEIPPVQPVVTPGTPPPQGPALTFPSLNQLSSPLHLPPPTSDVLPPASEGVVQDDSLKSLLERSLAAQQTRNDQQMGALLAAMQGMMDQLVRQNEKINQLTQSLATIQSDISTSLHLPPPAAPTQPVQVAPREEQSPASTPSNPPEMYGMQPRPQPVRQQPNFNALPSYPRNTITPRFEIHGNHAFRIQSVNTVLCQNITSSKVFLDYLMIENVTLMEWELSGNLQNGNHISLGIASGMDDDQNSQDFGHFCSNGYLQTRRNRTHVNTPGPVTKVFMEVDSPKRTVSFSINDHRTIARIDNIPQLAKAYVAFSTSGQRATIQCFENSMYPTLETTMRQIVVLRM</sequence>
<reference evidence="3 4" key="1">
    <citation type="journal article" date="2022" name="bioRxiv">
        <title>Genomics of Preaxostyla Flagellates Illuminates Evolutionary Transitions and the Path Towards Mitochondrial Loss.</title>
        <authorList>
            <person name="Novak L.V.F."/>
            <person name="Treitli S.C."/>
            <person name="Pyrih J."/>
            <person name="Halakuc P."/>
            <person name="Pipaliya S.V."/>
            <person name="Vacek V."/>
            <person name="Brzon O."/>
            <person name="Soukal P."/>
            <person name="Eme L."/>
            <person name="Dacks J.B."/>
            <person name="Karnkowska A."/>
            <person name="Elias M."/>
            <person name="Hampl V."/>
        </authorList>
    </citation>
    <scope>NUCLEOTIDE SEQUENCE [LARGE SCALE GENOMIC DNA]</scope>
    <source>
        <strain evidence="3">NAU3</strain>
        <tissue evidence="3">Gut</tissue>
    </source>
</reference>
<evidence type="ECO:0000313" key="4">
    <source>
        <dbReference type="Proteomes" id="UP001281761"/>
    </source>
</evidence>
<keyword evidence="1" id="KW-0175">Coiled coil</keyword>
<comment type="caution">
    <text evidence="3">The sequence shown here is derived from an EMBL/GenBank/DDBJ whole genome shotgun (WGS) entry which is preliminary data.</text>
</comment>
<evidence type="ECO:0000256" key="2">
    <source>
        <dbReference type="SAM" id="MobiDB-lite"/>
    </source>
</evidence>
<feature type="region of interest" description="Disordered" evidence="2">
    <location>
        <begin position="184"/>
        <end position="208"/>
    </location>
</feature>